<dbReference type="Pfam" id="PF00781">
    <property type="entry name" value="DAGK_cat"/>
    <property type="match status" value="1"/>
</dbReference>
<comment type="caution">
    <text evidence="10">The sequence shown here is derived from an EMBL/GenBank/DDBJ whole genome shotgun (WGS) entry which is preliminary data.</text>
</comment>
<dbReference type="AlphaFoldDB" id="A0ABD0TDT6"/>
<evidence type="ECO:0000313" key="10">
    <source>
        <dbReference type="EMBL" id="KAL0841237.1"/>
    </source>
</evidence>
<evidence type="ECO:0000313" key="11">
    <source>
        <dbReference type="Proteomes" id="UP001549921"/>
    </source>
</evidence>
<accession>A0ABD0TDT6</accession>
<dbReference type="SMART" id="SM00046">
    <property type="entry name" value="DAGKc"/>
    <property type="match status" value="1"/>
</dbReference>
<feature type="transmembrane region" description="Helical" evidence="8">
    <location>
        <begin position="12"/>
        <end position="31"/>
    </location>
</feature>
<dbReference type="SMART" id="SM00045">
    <property type="entry name" value="DAGKa"/>
    <property type="match status" value="1"/>
</dbReference>
<keyword evidence="3 7" id="KW-0808">Transferase</keyword>
<comment type="catalytic activity">
    <reaction evidence="1 7">
        <text>a 1,2-diacyl-sn-glycerol + ATP = a 1,2-diacyl-sn-glycero-3-phosphate + ADP + H(+)</text>
        <dbReference type="Rhea" id="RHEA:10272"/>
        <dbReference type="ChEBI" id="CHEBI:15378"/>
        <dbReference type="ChEBI" id="CHEBI:17815"/>
        <dbReference type="ChEBI" id="CHEBI:30616"/>
        <dbReference type="ChEBI" id="CHEBI:58608"/>
        <dbReference type="ChEBI" id="CHEBI:456216"/>
        <dbReference type="EC" id="2.7.1.107"/>
    </reaction>
</comment>
<name>A0ABD0TDT6_LOXSC</name>
<evidence type="ECO:0000256" key="6">
    <source>
        <dbReference type="ARBA" id="ARBA00022840"/>
    </source>
</evidence>
<feature type="domain" description="DAGKc" evidence="9">
    <location>
        <begin position="192"/>
        <end position="324"/>
    </location>
</feature>
<dbReference type="Gene3D" id="2.60.200.40">
    <property type="match status" value="1"/>
</dbReference>
<dbReference type="GO" id="GO:0004143">
    <property type="term" value="F:ATP-dependent diacylglycerol kinase activity"/>
    <property type="evidence" value="ECO:0007669"/>
    <property type="project" value="UniProtKB-EC"/>
</dbReference>
<evidence type="ECO:0000256" key="7">
    <source>
        <dbReference type="RuleBase" id="RU361128"/>
    </source>
</evidence>
<dbReference type="InterPro" id="IPR016064">
    <property type="entry name" value="NAD/diacylglycerol_kinase_sf"/>
</dbReference>
<dbReference type="InterPro" id="IPR037607">
    <property type="entry name" value="DGK"/>
</dbReference>
<evidence type="ECO:0000256" key="8">
    <source>
        <dbReference type="SAM" id="Phobius"/>
    </source>
</evidence>
<protein>
    <recommendedName>
        <fullName evidence="7">Diacylglycerol kinase</fullName>
        <shortName evidence="7">DAG kinase</shortName>
        <ecNumber evidence="7">2.7.1.107</ecNumber>
    </recommendedName>
</protein>
<keyword evidence="8" id="KW-0812">Transmembrane</keyword>
<dbReference type="InterPro" id="IPR001206">
    <property type="entry name" value="Diacylglycerol_kinase_cat_dom"/>
</dbReference>
<keyword evidence="6 7" id="KW-0067">ATP-binding</keyword>
<gene>
    <name evidence="10" type="ORF">ABMA28_014969</name>
</gene>
<reference evidence="10 11" key="1">
    <citation type="submission" date="2024-06" db="EMBL/GenBank/DDBJ databases">
        <title>A chromosome-level genome assembly of beet webworm, Loxostege sticticalis.</title>
        <authorList>
            <person name="Zhang Y."/>
        </authorList>
    </citation>
    <scope>NUCLEOTIDE SEQUENCE [LARGE SCALE GENOMIC DNA]</scope>
    <source>
        <strain evidence="10">AQ028</strain>
        <tissue evidence="10">Male pupae</tissue>
    </source>
</reference>
<dbReference type="InterPro" id="IPR000756">
    <property type="entry name" value="Diacylglycerol_kin_accessory"/>
</dbReference>
<dbReference type="Gene3D" id="3.40.50.10330">
    <property type="entry name" value="Probable inorganic polyphosphate/atp-NAD kinase, domain 1"/>
    <property type="match status" value="1"/>
</dbReference>
<dbReference type="Proteomes" id="UP001549921">
    <property type="component" value="Unassembled WGS sequence"/>
</dbReference>
<dbReference type="EC" id="2.7.1.107" evidence="7"/>
<dbReference type="Pfam" id="PF00609">
    <property type="entry name" value="DAGK_acc"/>
    <property type="match status" value="1"/>
</dbReference>
<comment type="similarity">
    <text evidence="2 7">Belongs to the eukaryotic diacylglycerol kinase family.</text>
</comment>
<organism evidence="10 11">
    <name type="scientific">Loxostege sticticalis</name>
    <name type="common">Beet webworm moth</name>
    <dbReference type="NCBI Taxonomy" id="481309"/>
    <lineage>
        <taxon>Eukaryota</taxon>
        <taxon>Metazoa</taxon>
        <taxon>Ecdysozoa</taxon>
        <taxon>Arthropoda</taxon>
        <taxon>Hexapoda</taxon>
        <taxon>Insecta</taxon>
        <taxon>Pterygota</taxon>
        <taxon>Neoptera</taxon>
        <taxon>Endopterygota</taxon>
        <taxon>Lepidoptera</taxon>
        <taxon>Glossata</taxon>
        <taxon>Ditrysia</taxon>
        <taxon>Pyraloidea</taxon>
        <taxon>Crambidae</taxon>
        <taxon>Pyraustinae</taxon>
        <taxon>Loxostege</taxon>
    </lineage>
</organism>
<evidence type="ECO:0000256" key="4">
    <source>
        <dbReference type="ARBA" id="ARBA00022741"/>
    </source>
</evidence>
<proteinExistence type="inferred from homology"/>
<evidence type="ECO:0000256" key="3">
    <source>
        <dbReference type="ARBA" id="ARBA00022679"/>
    </source>
</evidence>
<dbReference type="PANTHER" id="PTHR11255">
    <property type="entry name" value="DIACYLGLYCEROL KINASE"/>
    <property type="match status" value="1"/>
</dbReference>
<keyword evidence="8" id="KW-1133">Transmembrane helix</keyword>
<dbReference type="GO" id="GO:0005524">
    <property type="term" value="F:ATP binding"/>
    <property type="evidence" value="ECO:0007669"/>
    <property type="project" value="UniProtKB-KW"/>
</dbReference>
<dbReference type="EMBL" id="JBEDNZ010000006">
    <property type="protein sequence ID" value="KAL0841237.1"/>
    <property type="molecule type" value="Genomic_DNA"/>
</dbReference>
<evidence type="ECO:0000259" key="9">
    <source>
        <dbReference type="PROSITE" id="PS50146"/>
    </source>
</evidence>
<evidence type="ECO:0000256" key="5">
    <source>
        <dbReference type="ARBA" id="ARBA00022777"/>
    </source>
</evidence>
<keyword evidence="8" id="KW-0472">Membrane</keyword>
<sequence>MENIVNLNDVFFNYYFLIGGLFLSYLIYKIFQVLFNNNIYIQIKYKSRGHTWRSIQCNKSIPYNIHCTSCGKLMLPLVGLFCECCAVSACKSCWRTVDKRFRCKAITWPSDKLFCHHWVNVGSVRTDNADNSDNGLQKFFCCWCQKTKLCYNNMLNEAEECNFHKYRDVIIPPTCVHVEKGTISSIKPLSDENWEPLIIFANRKSGSNRSDEVLSLFRGLLNPIQVIDISATAPESVVRWLPPRCRVLVAGGDGTVAWVLNALLDAPRVRAVVAILPMGTGNDLSRVMGWGPGCSSDLDAHSIITSVKQANEQYLDRWKVTITPRRGRLGRPRPTRVLFAYNYASIGVDAQVALDFHRARSQFLYRYASRTLNYVAYAFLGAGRAWDAGACGDLERRLRVRVDRAEPLALPPLQALVVLNIPSWGAGVDLWSMGNEGEVEPQSVDDGKLEVVGISSSIHIARLQCGLAEPYRFTQGSRVKIELDGTCAMQVDGEPWMQGPATIQIEHAGQCLMLRATHGSDGI</sequence>
<dbReference type="PROSITE" id="PS50146">
    <property type="entry name" value="DAGK"/>
    <property type="match status" value="1"/>
</dbReference>
<dbReference type="InterPro" id="IPR017438">
    <property type="entry name" value="ATP-NAD_kinase_N"/>
</dbReference>
<dbReference type="SUPFAM" id="SSF111331">
    <property type="entry name" value="NAD kinase/diacylglycerol kinase-like"/>
    <property type="match status" value="1"/>
</dbReference>
<evidence type="ECO:0000256" key="1">
    <source>
        <dbReference type="ARBA" id="ARBA00001383"/>
    </source>
</evidence>
<dbReference type="PANTHER" id="PTHR11255:SF118">
    <property type="entry name" value="DIACYLGLYCEROL KINASE EPSILON"/>
    <property type="match status" value="1"/>
</dbReference>
<keyword evidence="4 7" id="KW-0547">Nucleotide-binding</keyword>
<evidence type="ECO:0000256" key="2">
    <source>
        <dbReference type="ARBA" id="ARBA00009280"/>
    </source>
</evidence>
<keyword evidence="5 7" id="KW-0418">Kinase</keyword>